<protein>
    <recommendedName>
        <fullName evidence="2">histidine kinase</fullName>
        <ecNumber evidence="2">2.7.13.3</ecNumber>
    </recommendedName>
</protein>
<dbReference type="SUPFAM" id="SSF55874">
    <property type="entry name" value="ATPase domain of HSP90 chaperone/DNA topoisomerase II/histidine kinase"/>
    <property type="match status" value="1"/>
</dbReference>
<dbReference type="Pfam" id="PF13426">
    <property type="entry name" value="PAS_9"/>
    <property type="match status" value="1"/>
</dbReference>
<dbReference type="GO" id="GO:0005524">
    <property type="term" value="F:ATP binding"/>
    <property type="evidence" value="ECO:0007669"/>
    <property type="project" value="UniProtKB-KW"/>
</dbReference>
<reference evidence="12 13" key="1">
    <citation type="submission" date="2016-06" db="EMBL/GenBank/DDBJ databases">
        <title>Respiratory ammonification of nitrate coupled to the oxidation of elemental sulfur in deep-sea autotrophic thermophilic bacteria.</title>
        <authorList>
            <person name="Slobodkina G.B."/>
            <person name="Mardanov A.V."/>
            <person name="Ravin N.V."/>
            <person name="Frolova A.A."/>
            <person name="Viryasiv M.B."/>
            <person name="Chernyh N.A."/>
            <person name="Bonch-Osmolovskaya E.A."/>
            <person name="Slobodkin A.I."/>
        </authorList>
    </citation>
    <scope>NUCLEOTIDE SEQUENCE [LARGE SCALE GENOMIC DNA]</scope>
    <source>
        <strain evidence="12 13">S69</strain>
    </source>
</reference>
<dbReference type="InterPro" id="IPR036097">
    <property type="entry name" value="HisK_dim/P_sf"/>
</dbReference>
<keyword evidence="6" id="KW-0418">Kinase</keyword>
<evidence type="ECO:0000256" key="8">
    <source>
        <dbReference type="ARBA" id="ARBA00023012"/>
    </source>
</evidence>
<dbReference type="CDD" id="cd00130">
    <property type="entry name" value="PAS"/>
    <property type="match status" value="1"/>
</dbReference>
<gene>
    <name evidence="12" type="ORF">DBT_1528</name>
</gene>
<organism evidence="12 13">
    <name type="scientific">Dissulfuribacter thermophilus</name>
    <dbReference type="NCBI Taxonomy" id="1156395"/>
    <lineage>
        <taxon>Bacteria</taxon>
        <taxon>Pseudomonadati</taxon>
        <taxon>Thermodesulfobacteriota</taxon>
        <taxon>Dissulfuribacteria</taxon>
        <taxon>Dissulfuribacterales</taxon>
        <taxon>Dissulfuribacteraceae</taxon>
        <taxon>Dissulfuribacter</taxon>
    </lineage>
</organism>
<dbReference type="InterPro" id="IPR003661">
    <property type="entry name" value="HisK_dim/P_dom"/>
</dbReference>
<dbReference type="RefSeq" id="WP_067618453.1">
    <property type="nucleotide sequence ID" value="NZ_MAGO01000007.1"/>
</dbReference>
<evidence type="ECO:0000313" key="13">
    <source>
        <dbReference type="Proteomes" id="UP000093080"/>
    </source>
</evidence>
<dbReference type="Gene3D" id="3.30.565.10">
    <property type="entry name" value="Histidine kinase-like ATPase, C-terminal domain"/>
    <property type="match status" value="1"/>
</dbReference>
<dbReference type="SMART" id="SM00388">
    <property type="entry name" value="HisKA"/>
    <property type="match status" value="1"/>
</dbReference>
<dbReference type="PANTHER" id="PTHR43065">
    <property type="entry name" value="SENSOR HISTIDINE KINASE"/>
    <property type="match status" value="1"/>
</dbReference>
<sequence length="518" mass="58200">MKEAYFKALVEAMEDLVYVCGNDFTIKYMNPSMVRYLGRSAVGEKCHEAFFQKDAPCSWCRHKEVILSKKIVRHEITCPNDDKIYAVICTPVRLDDREEEVSLTILHDITEIRYAQRELEERNAQLRHAQKMEALATLAAGVAHDFNNILGSIVGYASLLKGVLKGESDSQYVDLIEHAARRASKLVERLMAFSAKGYKQKIEFDLNDCVIGVVDILKQGVNKGIELKLNLTPGLPKLLATRADVEHAIMNICLNAVQAIEELNPNEPKGLVEIRTFFIKEREIPRNATRILPKKGHADYLAIEVKDTGKGISAEYGSKIFEPFFSTRDSCEATGLGLSMVYGILESHEGLIGLESEPNKGSIFTLYFPVKEESSLDPREDIRQEPKQTCYLNTNLPGKILVVDDEAMLRDLLEEVLEAKGYSVITASNGAAAVEIYKKKKGEIDLVILDMLMPGMSGLETFRLLKEVDQNIRVVISSGYVDKNKVMQLKREGVLDFIAKPFSVSELTTKVQRFLKRN</sequence>
<accession>A0A1B9F543</accession>
<dbReference type="InterPro" id="IPR003594">
    <property type="entry name" value="HATPase_dom"/>
</dbReference>
<dbReference type="Gene3D" id="1.10.287.130">
    <property type="match status" value="1"/>
</dbReference>
<evidence type="ECO:0000256" key="5">
    <source>
        <dbReference type="ARBA" id="ARBA00022741"/>
    </source>
</evidence>
<feature type="modified residue" description="4-aspartylphosphate" evidence="9">
    <location>
        <position position="450"/>
    </location>
</feature>
<evidence type="ECO:0000256" key="2">
    <source>
        <dbReference type="ARBA" id="ARBA00012438"/>
    </source>
</evidence>
<dbReference type="PROSITE" id="PS50110">
    <property type="entry name" value="RESPONSE_REGULATORY"/>
    <property type="match status" value="1"/>
</dbReference>
<dbReference type="PROSITE" id="PS50109">
    <property type="entry name" value="HIS_KIN"/>
    <property type="match status" value="1"/>
</dbReference>
<dbReference type="InterPro" id="IPR035965">
    <property type="entry name" value="PAS-like_dom_sf"/>
</dbReference>
<feature type="domain" description="Histidine kinase" evidence="10">
    <location>
        <begin position="141"/>
        <end position="372"/>
    </location>
</feature>
<dbReference type="OrthoDB" id="5487437at2"/>
<dbReference type="SUPFAM" id="SSF47384">
    <property type="entry name" value="Homodimeric domain of signal transducing histidine kinase"/>
    <property type="match status" value="1"/>
</dbReference>
<dbReference type="Proteomes" id="UP000093080">
    <property type="component" value="Unassembled WGS sequence"/>
</dbReference>
<comment type="caution">
    <text evidence="12">The sequence shown here is derived from an EMBL/GenBank/DDBJ whole genome shotgun (WGS) entry which is preliminary data.</text>
</comment>
<dbReference type="EC" id="2.7.13.3" evidence="2"/>
<dbReference type="Gene3D" id="3.40.50.2300">
    <property type="match status" value="1"/>
</dbReference>
<dbReference type="InterPro" id="IPR001789">
    <property type="entry name" value="Sig_transdc_resp-reg_receiver"/>
</dbReference>
<proteinExistence type="predicted"/>
<keyword evidence="4" id="KW-0808">Transferase</keyword>
<evidence type="ECO:0000256" key="9">
    <source>
        <dbReference type="PROSITE-ProRule" id="PRU00169"/>
    </source>
</evidence>
<evidence type="ECO:0000256" key="1">
    <source>
        <dbReference type="ARBA" id="ARBA00000085"/>
    </source>
</evidence>
<dbReference type="CDD" id="cd00156">
    <property type="entry name" value="REC"/>
    <property type="match status" value="1"/>
</dbReference>
<comment type="catalytic activity">
    <reaction evidence="1">
        <text>ATP + protein L-histidine = ADP + protein N-phospho-L-histidine.</text>
        <dbReference type="EC" id="2.7.13.3"/>
    </reaction>
</comment>
<dbReference type="CDD" id="cd00082">
    <property type="entry name" value="HisKA"/>
    <property type="match status" value="1"/>
</dbReference>
<evidence type="ECO:0000256" key="7">
    <source>
        <dbReference type="ARBA" id="ARBA00022840"/>
    </source>
</evidence>
<dbReference type="AlphaFoldDB" id="A0A1B9F543"/>
<dbReference type="Pfam" id="PF00072">
    <property type="entry name" value="Response_reg"/>
    <property type="match status" value="1"/>
</dbReference>
<keyword evidence="13" id="KW-1185">Reference proteome</keyword>
<dbReference type="EMBL" id="MAGO01000007">
    <property type="protein sequence ID" value="OCC15042.1"/>
    <property type="molecule type" value="Genomic_DNA"/>
</dbReference>
<evidence type="ECO:0000256" key="6">
    <source>
        <dbReference type="ARBA" id="ARBA00022777"/>
    </source>
</evidence>
<evidence type="ECO:0000313" key="12">
    <source>
        <dbReference type="EMBL" id="OCC15042.1"/>
    </source>
</evidence>
<evidence type="ECO:0000259" key="10">
    <source>
        <dbReference type="PROSITE" id="PS50109"/>
    </source>
</evidence>
<dbReference type="SMART" id="SM00448">
    <property type="entry name" value="REC"/>
    <property type="match status" value="1"/>
</dbReference>
<dbReference type="InterPro" id="IPR004358">
    <property type="entry name" value="Sig_transdc_His_kin-like_C"/>
</dbReference>
<keyword evidence="3 9" id="KW-0597">Phosphoprotein</keyword>
<dbReference type="STRING" id="1156395.DBT_1528"/>
<dbReference type="InterPro" id="IPR036890">
    <property type="entry name" value="HATPase_C_sf"/>
</dbReference>
<evidence type="ECO:0000256" key="4">
    <source>
        <dbReference type="ARBA" id="ARBA00022679"/>
    </source>
</evidence>
<dbReference type="InterPro" id="IPR011006">
    <property type="entry name" value="CheY-like_superfamily"/>
</dbReference>
<dbReference type="Pfam" id="PF02518">
    <property type="entry name" value="HATPase_c"/>
    <property type="match status" value="1"/>
</dbReference>
<dbReference type="PRINTS" id="PR00344">
    <property type="entry name" value="BCTRLSENSOR"/>
</dbReference>
<dbReference type="PANTHER" id="PTHR43065:SF46">
    <property type="entry name" value="C4-DICARBOXYLATE TRANSPORT SENSOR PROTEIN DCTB"/>
    <property type="match status" value="1"/>
</dbReference>
<dbReference type="SUPFAM" id="SSF55785">
    <property type="entry name" value="PYP-like sensor domain (PAS domain)"/>
    <property type="match status" value="1"/>
</dbReference>
<evidence type="ECO:0000259" key="11">
    <source>
        <dbReference type="PROSITE" id="PS50110"/>
    </source>
</evidence>
<dbReference type="Pfam" id="PF00512">
    <property type="entry name" value="HisKA"/>
    <property type="match status" value="1"/>
</dbReference>
<evidence type="ECO:0000256" key="3">
    <source>
        <dbReference type="ARBA" id="ARBA00022553"/>
    </source>
</evidence>
<dbReference type="InterPro" id="IPR005467">
    <property type="entry name" value="His_kinase_dom"/>
</dbReference>
<dbReference type="InterPro" id="IPR000014">
    <property type="entry name" value="PAS"/>
</dbReference>
<feature type="domain" description="Response regulatory" evidence="11">
    <location>
        <begin position="399"/>
        <end position="515"/>
    </location>
</feature>
<dbReference type="GO" id="GO:0000155">
    <property type="term" value="F:phosphorelay sensor kinase activity"/>
    <property type="evidence" value="ECO:0007669"/>
    <property type="project" value="InterPro"/>
</dbReference>
<dbReference type="SUPFAM" id="SSF52172">
    <property type="entry name" value="CheY-like"/>
    <property type="match status" value="1"/>
</dbReference>
<keyword evidence="7" id="KW-0067">ATP-binding</keyword>
<dbReference type="SMART" id="SM00387">
    <property type="entry name" value="HATPase_c"/>
    <property type="match status" value="1"/>
</dbReference>
<keyword evidence="5" id="KW-0547">Nucleotide-binding</keyword>
<dbReference type="Gene3D" id="3.30.450.20">
    <property type="entry name" value="PAS domain"/>
    <property type="match status" value="1"/>
</dbReference>
<keyword evidence="8" id="KW-0902">Two-component regulatory system</keyword>
<name>A0A1B9F543_9BACT</name>